<feature type="region of interest" description="Disordered" evidence="1">
    <location>
        <begin position="141"/>
        <end position="217"/>
    </location>
</feature>
<comment type="caution">
    <text evidence="2">The sequence shown here is derived from an EMBL/GenBank/DDBJ whole genome shotgun (WGS) entry which is preliminary data.</text>
</comment>
<name>A0A9W7GDF0_9STRA</name>
<gene>
    <name evidence="2" type="ORF">TrCOL_g7646</name>
</gene>
<feature type="region of interest" description="Disordered" evidence="1">
    <location>
        <begin position="634"/>
        <end position="656"/>
    </location>
</feature>
<evidence type="ECO:0000256" key="1">
    <source>
        <dbReference type="SAM" id="MobiDB-lite"/>
    </source>
</evidence>
<keyword evidence="3" id="KW-1185">Reference proteome</keyword>
<protein>
    <submittedName>
        <fullName evidence="2">Uncharacterized protein</fullName>
    </submittedName>
</protein>
<dbReference type="EMBL" id="BRYA01000146">
    <property type="protein sequence ID" value="GMI41267.1"/>
    <property type="molecule type" value="Genomic_DNA"/>
</dbReference>
<dbReference type="Proteomes" id="UP001165065">
    <property type="component" value="Unassembled WGS sequence"/>
</dbReference>
<dbReference type="AlphaFoldDB" id="A0A9W7GDF0"/>
<proteinExistence type="predicted"/>
<sequence>MPKSGTLKLDDADFVSTLDRNIPTISIEESNELLFSSLDTREKAQQRRSPHRRKMRYEGILEELEYRWEKHIAPAQDRLMKTTTNMEIKDWATKKKLGERKRKHMQRPPLPDWMNLWASADKNELRKATLPVEWRKKASTHALPKTLRRAMKFTDSTREEPQQRKPRPASARSASARQRKQNDSKDGRQKPKARPMSASLTLTRVEGEETAKAAKPTRAATTELLRTAKDIERRSAFMELCMALLNFSNNTVFYHPKSSAPLVAHLLEAAIELNGKGTSTIIDRTHWRVGSRKNMGRAGGEGTARLGKVLRPQSAAASSAKRGERERRAGARKNCSQWREPWHGGKPGAYVSPLLLSTMAKEEKSRQAKVAAFTSSSNRRRRGEHERPWSAPSKKQAPKESKIQITRIRIDMEGLGRTIDDTMHLMRELTGALAPTCNAQVLPFSLELIMKGNMIEEAVIEKGAQAALLLRQLLLHPGIACIDFGEAGDEKEEDEKRVEEEKKEEDDSMLYTLDFEEEEQELVRVGHGRESPLLQTIESAMSQRFGQEERAISPPLEEVLYEGNDYMHAMVANENKEKNKERKQRHSHVRQGYLMERQRTASMITEEDEDLPLFDEVMSLALSASEGMNLEVGKKGERVAERKKAERKEVERKEVERKEEKDWAKSLTHKASYTIRRKGNF</sequence>
<feature type="region of interest" description="Disordered" evidence="1">
    <location>
        <begin position="365"/>
        <end position="401"/>
    </location>
</feature>
<organism evidence="2 3">
    <name type="scientific">Triparma columacea</name>
    <dbReference type="NCBI Taxonomy" id="722753"/>
    <lineage>
        <taxon>Eukaryota</taxon>
        <taxon>Sar</taxon>
        <taxon>Stramenopiles</taxon>
        <taxon>Ochrophyta</taxon>
        <taxon>Bolidophyceae</taxon>
        <taxon>Parmales</taxon>
        <taxon>Triparmaceae</taxon>
        <taxon>Triparma</taxon>
    </lineage>
</organism>
<feature type="compositionally biased region" description="Basic and acidic residues" evidence="1">
    <location>
        <begin position="180"/>
        <end position="189"/>
    </location>
</feature>
<evidence type="ECO:0000313" key="3">
    <source>
        <dbReference type="Proteomes" id="UP001165065"/>
    </source>
</evidence>
<reference evidence="3" key="1">
    <citation type="journal article" date="2023" name="Commun. Biol.">
        <title>Genome analysis of Parmales, the sister group of diatoms, reveals the evolutionary specialization of diatoms from phago-mixotrophs to photoautotrophs.</title>
        <authorList>
            <person name="Ban H."/>
            <person name="Sato S."/>
            <person name="Yoshikawa S."/>
            <person name="Yamada K."/>
            <person name="Nakamura Y."/>
            <person name="Ichinomiya M."/>
            <person name="Sato N."/>
            <person name="Blanc-Mathieu R."/>
            <person name="Endo H."/>
            <person name="Kuwata A."/>
            <person name="Ogata H."/>
        </authorList>
    </citation>
    <scope>NUCLEOTIDE SEQUENCE [LARGE SCALE GENOMIC DNA]</scope>
</reference>
<accession>A0A9W7GDF0</accession>
<dbReference type="OrthoDB" id="10411727at2759"/>
<evidence type="ECO:0000313" key="2">
    <source>
        <dbReference type="EMBL" id="GMI41267.1"/>
    </source>
</evidence>
<feature type="region of interest" description="Disordered" evidence="1">
    <location>
        <begin position="486"/>
        <end position="507"/>
    </location>
</feature>
<feature type="region of interest" description="Disordered" evidence="1">
    <location>
        <begin position="309"/>
        <end position="341"/>
    </location>
</feature>